<gene>
    <name evidence="2" type="ORF">PA27867_2478</name>
</gene>
<dbReference type="AlphaFoldDB" id="A0A1B1BLN9"/>
<name>A0A1B1BLN9_9MICO</name>
<evidence type="ECO:0008006" key="4">
    <source>
        <dbReference type="Google" id="ProtNLM"/>
    </source>
</evidence>
<protein>
    <recommendedName>
        <fullName evidence="4">WxL domain-containing protein</fullName>
    </recommendedName>
</protein>
<evidence type="ECO:0000313" key="3">
    <source>
        <dbReference type="Proteomes" id="UP000092582"/>
    </source>
</evidence>
<feature type="signal peptide" evidence="1">
    <location>
        <begin position="1"/>
        <end position="27"/>
    </location>
</feature>
<dbReference type="EMBL" id="CP016282">
    <property type="protein sequence ID" value="ANP73426.1"/>
    <property type="molecule type" value="Genomic_DNA"/>
</dbReference>
<organism evidence="2 3">
    <name type="scientific">Cryobacterium arcticum</name>
    <dbReference type="NCBI Taxonomy" id="670052"/>
    <lineage>
        <taxon>Bacteria</taxon>
        <taxon>Bacillati</taxon>
        <taxon>Actinomycetota</taxon>
        <taxon>Actinomycetes</taxon>
        <taxon>Micrococcales</taxon>
        <taxon>Microbacteriaceae</taxon>
        <taxon>Cryobacterium</taxon>
    </lineage>
</organism>
<dbReference type="RefSeq" id="WP_066596811.1">
    <property type="nucleotide sequence ID" value="NZ_CP016282.1"/>
</dbReference>
<keyword evidence="3" id="KW-1185">Reference proteome</keyword>
<evidence type="ECO:0000256" key="1">
    <source>
        <dbReference type="SAM" id="SignalP"/>
    </source>
</evidence>
<sequence precursor="true">MRNITRASIALIGAVALTGATALSASAEPISDGGAPVTVAVDGGELVLGAPSALALTAAAPNAPATGILGSMTVTDTTASTIDWTVQVTVSNFVSTVNATVVDTIPAAAFTYSPNVATTTGVATVVAGADSTGGVLSTAQSATAVHGNNTASWTADVTLDIPSDALAGDYTGTVTHSLL</sequence>
<keyword evidence="1" id="KW-0732">Signal</keyword>
<dbReference type="Proteomes" id="UP000092582">
    <property type="component" value="Chromosome 1"/>
</dbReference>
<dbReference type="STRING" id="670052.PA27867_2478"/>
<proteinExistence type="predicted"/>
<reference evidence="2 3" key="1">
    <citation type="submission" date="2016-06" db="EMBL/GenBank/DDBJ databases">
        <title>Genome sequencing of Cryobacterium arcticum PAMC 27867.</title>
        <authorList>
            <person name="Lee J."/>
            <person name="Kim O.-S."/>
        </authorList>
    </citation>
    <scope>NUCLEOTIDE SEQUENCE [LARGE SCALE GENOMIC DNA]</scope>
    <source>
        <strain evidence="2 3">PAMC 27867</strain>
    </source>
</reference>
<feature type="chain" id="PRO_5008519974" description="WxL domain-containing protein" evidence="1">
    <location>
        <begin position="28"/>
        <end position="179"/>
    </location>
</feature>
<dbReference type="KEGG" id="cart:PA27867_2478"/>
<evidence type="ECO:0000313" key="2">
    <source>
        <dbReference type="EMBL" id="ANP73426.1"/>
    </source>
</evidence>
<accession>A0A1B1BLN9</accession>
<dbReference type="OrthoDB" id="4954952at2"/>